<dbReference type="Proteomes" id="UP001642409">
    <property type="component" value="Unassembled WGS sequence"/>
</dbReference>
<dbReference type="EMBL" id="CATOUU010000720">
    <property type="protein sequence ID" value="CAI9943971.1"/>
    <property type="molecule type" value="Genomic_DNA"/>
</dbReference>
<reference evidence="1" key="1">
    <citation type="submission" date="2023-06" db="EMBL/GenBank/DDBJ databases">
        <authorList>
            <person name="Kurt Z."/>
        </authorList>
    </citation>
    <scope>NUCLEOTIDE SEQUENCE</scope>
</reference>
<gene>
    <name evidence="1" type="ORF">HINF_LOCUS31616</name>
    <name evidence="2" type="ORF">HINF_LOCUS36694</name>
</gene>
<accession>A0AA86PSI9</accession>
<dbReference type="Gene3D" id="1.10.10.60">
    <property type="entry name" value="Homeodomain-like"/>
    <property type="match status" value="1"/>
</dbReference>
<dbReference type="EMBL" id="CAXDID020000135">
    <property type="protein sequence ID" value="CAL6037024.1"/>
    <property type="molecule type" value="Genomic_DNA"/>
</dbReference>
<sequence>MGRPFSINCQQFTQALASYFKINKNIAFDTEQQLFDEFNKVYKIHRTPIWNHIAQFLGKTKSQVKNFYFNTWTVQVVPNSFVQNKVKNEVSFQTKGNIYRKVSHSNIKEASSFQNQEEIQKYPIRPMLLKFSDFKVNECNQDQDSCSTPKQEQFISFIL</sequence>
<dbReference type="AlphaFoldDB" id="A0AA86PSI9"/>
<proteinExistence type="predicted"/>
<evidence type="ECO:0000313" key="1">
    <source>
        <dbReference type="EMBL" id="CAI9943971.1"/>
    </source>
</evidence>
<name>A0AA86PSI9_9EUKA</name>
<reference evidence="2 3" key="2">
    <citation type="submission" date="2024-07" db="EMBL/GenBank/DDBJ databases">
        <authorList>
            <person name="Akdeniz Z."/>
        </authorList>
    </citation>
    <scope>NUCLEOTIDE SEQUENCE [LARGE SCALE GENOMIC DNA]</scope>
</reference>
<keyword evidence="3" id="KW-1185">Reference proteome</keyword>
<evidence type="ECO:0000313" key="2">
    <source>
        <dbReference type="EMBL" id="CAL6037024.1"/>
    </source>
</evidence>
<comment type="caution">
    <text evidence="1">The sequence shown here is derived from an EMBL/GenBank/DDBJ whole genome shotgun (WGS) entry which is preliminary data.</text>
</comment>
<organism evidence="1">
    <name type="scientific">Hexamita inflata</name>
    <dbReference type="NCBI Taxonomy" id="28002"/>
    <lineage>
        <taxon>Eukaryota</taxon>
        <taxon>Metamonada</taxon>
        <taxon>Diplomonadida</taxon>
        <taxon>Hexamitidae</taxon>
        <taxon>Hexamitinae</taxon>
        <taxon>Hexamita</taxon>
    </lineage>
</organism>
<evidence type="ECO:0000313" key="3">
    <source>
        <dbReference type="Proteomes" id="UP001642409"/>
    </source>
</evidence>
<protein>
    <submittedName>
        <fullName evidence="1">Uncharacterized protein</fullName>
    </submittedName>
</protein>